<feature type="compositionally biased region" description="Polar residues" evidence="1">
    <location>
        <begin position="441"/>
        <end position="458"/>
    </location>
</feature>
<sequence>MQIPGPAGLVLSEEINIPTEDGEDGRVQRLPFLGPLYKRYGQDQNIRKDRVLAEARKYGVGAWKRMADEYGGDVDAVMTGIFGVGVRNILDDGEGERVVQKLAVMIKSFERADMYVPGVTNRLALLSDPTGDILGTIQSATLAHFGDLLVPNAVLVLVNVPVFVRSRFAKQLIIVTKCIENIFPPLRSDEMEKGGQKMKEGEIQDIIEQEQIKQKKKLEENERENKLFIEREKNREEQKKKEEEQKKEKERRKEIEMKKDIDLKKEEEQKKEKERKREIEMKKDIDLQKEEEQKKEKEKIDHEAITPQMTPRLISQNQYRDHSAMNTPSSQTQQLIFRNLIGRQKMDKDNKKKKIKSDIDLLDESDDEEEKEENTKSQLNTNQFNFNLNKQEDDDDEEDNQFSHLLPRQSIQSNNSKPNTSIKHKQELISNRKEMEIDINQNSINEEDSYSPNKTQNIIEIGRQDKQKNDNKEKERISQTYSMSQAFNMMEQLRYGNNSNVGRMEKDVNIEQKSNNSNTVIKEENKDNGLRLMKEMRQQKEKENIIGNRPSSSSSSSSNQSMDSFQRLEMFRADNNKKKITPQPQTIIKRESISVNNITQNNTPIKPFSFGSPTQIVNNSQMISDLDILDDED</sequence>
<reference evidence="3 4" key="1">
    <citation type="submission" date="2019-03" db="EMBL/GenBank/DDBJ databases">
        <title>Single cell metagenomics reveals metabolic interactions within the superorganism composed of flagellate Streblomastix strix and complex community of Bacteroidetes bacteria on its surface.</title>
        <authorList>
            <person name="Treitli S.C."/>
            <person name="Kolisko M."/>
            <person name="Husnik F."/>
            <person name="Keeling P."/>
            <person name="Hampl V."/>
        </authorList>
    </citation>
    <scope>NUCLEOTIDE SEQUENCE [LARGE SCALE GENOMIC DNA]</scope>
    <source>
        <strain evidence="3">ST1C</strain>
    </source>
</reference>
<dbReference type="OrthoDB" id="10670555at2759"/>
<feature type="compositionally biased region" description="Basic and acidic residues" evidence="1">
    <location>
        <begin position="462"/>
        <end position="476"/>
    </location>
</feature>
<evidence type="ECO:0000313" key="3">
    <source>
        <dbReference type="EMBL" id="KAA6377680.1"/>
    </source>
</evidence>
<dbReference type="AlphaFoldDB" id="A0A5J4V5U5"/>
<feature type="region of interest" description="Disordered" evidence="1">
    <location>
        <begin position="266"/>
        <end position="313"/>
    </location>
</feature>
<dbReference type="InterPro" id="IPR058570">
    <property type="entry name" value="HROB_OB"/>
</dbReference>
<feature type="compositionally biased region" description="Low complexity" evidence="1">
    <location>
        <begin position="378"/>
        <end position="389"/>
    </location>
</feature>
<accession>A0A5J4V5U5</accession>
<dbReference type="GO" id="GO:0000725">
    <property type="term" value="P:recombinational repair"/>
    <property type="evidence" value="ECO:0007669"/>
    <property type="project" value="InterPro"/>
</dbReference>
<organism evidence="3 4">
    <name type="scientific">Streblomastix strix</name>
    <dbReference type="NCBI Taxonomy" id="222440"/>
    <lineage>
        <taxon>Eukaryota</taxon>
        <taxon>Metamonada</taxon>
        <taxon>Preaxostyla</taxon>
        <taxon>Oxymonadida</taxon>
        <taxon>Streblomastigidae</taxon>
        <taxon>Streblomastix</taxon>
    </lineage>
</organism>
<feature type="region of interest" description="Disordered" evidence="1">
    <location>
        <begin position="538"/>
        <end position="593"/>
    </location>
</feature>
<evidence type="ECO:0000313" key="4">
    <source>
        <dbReference type="Proteomes" id="UP000324800"/>
    </source>
</evidence>
<name>A0A5J4V5U5_9EUKA</name>
<evidence type="ECO:0000256" key="1">
    <source>
        <dbReference type="SAM" id="MobiDB-lite"/>
    </source>
</evidence>
<evidence type="ECO:0000259" key="2">
    <source>
        <dbReference type="Pfam" id="PF15072"/>
    </source>
</evidence>
<feature type="region of interest" description="Disordered" evidence="1">
    <location>
        <begin position="362"/>
        <end position="400"/>
    </location>
</feature>
<comment type="caution">
    <text evidence="3">The sequence shown here is derived from an EMBL/GenBank/DDBJ whole genome shotgun (WGS) entry which is preliminary data.</text>
</comment>
<dbReference type="InterPro" id="IPR028045">
    <property type="entry name" value="HROB"/>
</dbReference>
<dbReference type="Proteomes" id="UP000324800">
    <property type="component" value="Unassembled WGS sequence"/>
</dbReference>
<dbReference type="PANTHER" id="PTHR14523:SF1">
    <property type="entry name" value="HOMOLOGOUS RECOMBINATION OB-FOLD PROTEIN"/>
    <property type="match status" value="1"/>
</dbReference>
<feature type="compositionally biased region" description="Acidic residues" evidence="1">
    <location>
        <begin position="362"/>
        <end position="372"/>
    </location>
</feature>
<dbReference type="PANTHER" id="PTHR14523">
    <property type="entry name" value="UNCHARACTERIZED PROTEIN C17ORF53 HOMOLOG"/>
    <property type="match status" value="1"/>
</dbReference>
<dbReference type="Pfam" id="PF15072">
    <property type="entry name" value="HROB"/>
    <property type="match status" value="1"/>
</dbReference>
<protein>
    <recommendedName>
        <fullName evidence="2">Homologous recombination OB-fold protein OB-fold domain-containing protein</fullName>
    </recommendedName>
</protein>
<feature type="domain" description="Homologous recombination OB-fold protein OB-fold" evidence="2">
    <location>
        <begin position="99"/>
        <end position="185"/>
    </location>
</feature>
<dbReference type="EMBL" id="SNRW01009647">
    <property type="protein sequence ID" value="KAA6377680.1"/>
    <property type="molecule type" value="Genomic_DNA"/>
</dbReference>
<proteinExistence type="predicted"/>
<feature type="region of interest" description="Disordered" evidence="1">
    <location>
        <begin position="234"/>
        <end position="253"/>
    </location>
</feature>
<feature type="compositionally biased region" description="Basic and acidic residues" evidence="1">
    <location>
        <begin position="266"/>
        <end position="304"/>
    </location>
</feature>
<gene>
    <name evidence="3" type="ORF">EZS28_026793</name>
</gene>
<feature type="region of interest" description="Disordered" evidence="1">
    <location>
        <begin position="441"/>
        <end position="476"/>
    </location>
</feature>